<dbReference type="Proteomes" id="UP000198324">
    <property type="component" value="Unassembled WGS sequence"/>
</dbReference>
<protein>
    <submittedName>
        <fullName evidence="1">Autotransporter translocation and assembly factor TamB</fullName>
    </submittedName>
</protein>
<evidence type="ECO:0000313" key="1">
    <source>
        <dbReference type="EMBL" id="SNR62772.1"/>
    </source>
</evidence>
<organism evidence="1 2">
    <name type="scientific">Humidesulfovibrio mexicanus</name>
    <dbReference type="NCBI Taxonomy" id="147047"/>
    <lineage>
        <taxon>Bacteria</taxon>
        <taxon>Pseudomonadati</taxon>
        <taxon>Thermodesulfobacteriota</taxon>
        <taxon>Desulfovibrionia</taxon>
        <taxon>Desulfovibrionales</taxon>
        <taxon>Desulfovibrionaceae</taxon>
        <taxon>Humidesulfovibrio</taxon>
    </lineage>
</organism>
<evidence type="ECO:0000313" key="2">
    <source>
        <dbReference type="Proteomes" id="UP000198324"/>
    </source>
</evidence>
<accession>A0A238XVL0</accession>
<name>A0A238XVL0_9BACT</name>
<proteinExistence type="predicted"/>
<dbReference type="RefSeq" id="WP_089271297.1">
    <property type="nucleotide sequence ID" value="NZ_FZOC01000001.1"/>
</dbReference>
<dbReference type="AlphaFoldDB" id="A0A238XVL0"/>
<dbReference type="OrthoDB" id="5389109at2"/>
<sequence length="1229" mass="128949">MSMSWLSRVTKFQQFKAIRRTLSVFAVAVLALLGLVLLAGLSLPPLMSSDFGLGLATRALESALGKPVAVERLEFSWAGGLRLTSLRIGQGDLPSPTFLARVAEARLDLGYRALLSGDLRMDLAVRGLRLRLPHTPKEPDPPLPESLRKAFALLRTGVAPVDADVDAHMRLELTDAIVRIEPEPGGQPLELCVVNSLVESSGLRHAPLHVAASLSLRPITDNAQPMPVPISLEAKLTDLKDANGRLVPAQAKLDARLDAPGTELLVQGSMDAGITASLRADARTVRNAFAPLVPAPLPELSGSLAASASIKRQGAEGAQLGLALFVDALRAAKGPLGSTSVGPLSLNLLQEAELDLVSETAAMPGSMELRFQNGEASRLGWTAQLDGLQKNSVRLGVGMSDVRLQLAPLLPALQGFLPAGLSLKRAEFGLDRLDLASEISSEGGRPDIRLVLRGFSLRVERATLPPARLQARNVGLLVHEAAANLPASEPWDIRAKAAVEADSLLLDGEKTLTLKAFRLPNASLEFTNLLPTAEALYGVSGQLALKADVRLHGLEATDTASVPNMDIALAATGQLPTSKTATVAVRSLSVSAPELRIQHPSGHISTPLELLAVAPKITLGHDGLTGFTDASVRLDLGRAGHGDAMASLAARSLRSTGGLRIDAGRALALCAPLVPSGLAASGTAEATWTLDAELPAATNAGGPSITNSLKEKLKKLEALHELHATLRLDRLDISLPLAAPSGGQPEPLRLRGLTTPRPMRLAVRQGLRRANLEGSVAFGPLETVPGAGRLARPISGLLTINAAQQSLRSAQLSQMLHLDGLELDQNLTFTVDKLDSLLGAPDILAAALERLDGAFAFRLATSLAALPPRAKAKGLGGTGQLEAQAQGRLTGGRTLDMSARLLSPGLDLSLGPDMAVQGMTSTLRLGRRFRLAPGLACPGDAPSAAAPLSEQVFDLFPAQGEFQSSAEAPLGGVLLQDNAGDAGAVGGALTAARIRLRAGRLAVDLRDLAARLDDTGPVPGLKSFRCGLLGGDILGSAMLRKTAGRYTLDADLGFTGIDAANLVQGGTARDAGDQAEASGRVTVSLPLTPDPEELLRRLVLRVDITKIGPRTLERVLYALDPDEQNEAIVQQRRLMDMGHPRHLRVAASYGNLSVTGAVEIKGFRLDLPPVDRLPIANLPLRDKLATPLAAVPGFIRLLDAASGTHICRDPADPQGALRVVEPAKRGGSR</sequence>
<keyword evidence="2" id="KW-1185">Reference proteome</keyword>
<gene>
    <name evidence="1" type="ORF">SAMN04488503_0461</name>
</gene>
<dbReference type="EMBL" id="FZOC01000001">
    <property type="protein sequence ID" value="SNR62772.1"/>
    <property type="molecule type" value="Genomic_DNA"/>
</dbReference>
<reference evidence="1 2" key="1">
    <citation type="submission" date="2017-06" db="EMBL/GenBank/DDBJ databases">
        <authorList>
            <person name="Kim H.J."/>
            <person name="Triplett B.A."/>
        </authorList>
    </citation>
    <scope>NUCLEOTIDE SEQUENCE [LARGE SCALE GENOMIC DNA]</scope>
    <source>
        <strain evidence="1 2">DSM 13116</strain>
    </source>
</reference>